<evidence type="ECO:0000256" key="1">
    <source>
        <dbReference type="SAM" id="SignalP"/>
    </source>
</evidence>
<dbReference type="OrthoDB" id="6065410at2759"/>
<keyword evidence="2" id="KW-1185">Reference proteome</keyword>
<name>A0A9W2ZJF5_BIOGL</name>
<gene>
    <name evidence="3" type="primary">LOC129924494</name>
</gene>
<evidence type="ECO:0000313" key="3">
    <source>
        <dbReference type="RefSeq" id="XP_055875131.1"/>
    </source>
</evidence>
<dbReference type="RefSeq" id="XP_055875131.1">
    <property type="nucleotide sequence ID" value="XM_056019156.1"/>
</dbReference>
<accession>A0A9W2ZJF5</accession>
<dbReference type="GeneID" id="129924494"/>
<feature type="signal peptide" evidence="1">
    <location>
        <begin position="1"/>
        <end position="18"/>
    </location>
</feature>
<proteinExistence type="predicted"/>
<protein>
    <submittedName>
        <fullName evidence="3">Uncharacterized protein LOC129924494</fullName>
    </submittedName>
</protein>
<feature type="chain" id="PRO_5040796589" evidence="1">
    <location>
        <begin position="19"/>
        <end position="104"/>
    </location>
</feature>
<keyword evidence="1" id="KW-0732">Signal</keyword>
<reference evidence="3" key="1">
    <citation type="submission" date="2025-08" db="UniProtKB">
        <authorList>
            <consortium name="RefSeq"/>
        </authorList>
    </citation>
    <scope>IDENTIFICATION</scope>
</reference>
<sequence>MKTAIFGLVLLLVASTFAISLPGIMIGTCAEMCSNNLIIRAVRGLGGCPDGYVCASNGCGHSCQPILLVRRDCAPLMCDMYCTFGLQMIDGCVQCSCNPDPLIP</sequence>
<organism evidence="2 3">
    <name type="scientific">Biomphalaria glabrata</name>
    <name type="common">Bloodfluke planorb</name>
    <name type="synonym">Freshwater snail</name>
    <dbReference type="NCBI Taxonomy" id="6526"/>
    <lineage>
        <taxon>Eukaryota</taxon>
        <taxon>Metazoa</taxon>
        <taxon>Spiralia</taxon>
        <taxon>Lophotrochozoa</taxon>
        <taxon>Mollusca</taxon>
        <taxon>Gastropoda</taxon>
        <taxon>Heterobranchia</taxon>
        <taxon>Euthyneura</taxon>
        <taxon>Panpulmonata</taxon>
        <taxon>Hygrophila</taxon>
        <taxon>Lymnaeoidea</taxon>
        <taxon>Planorbidae</taxon>
        <taxon>Biomphalaria</taxon>
    </lineage>
</organism>
<evidence type="ECO:0000313" key="2">
    <source>
        <dbReference type="Proteomes" id="UP001165740"/>
    </source>
</evidence>
<dbReference type="AlphaFoldDB" id="A0A9W2ZJF5"/>
<dbReference type="Proteomes" id="UP001165740">
    <property type="component" value="Chromosome 2"/>
</dbReference>